<evidence type="ECO:0008006" key="3">
    <source>
        <dbReference type="Google" id="ProtNLM"/>
    </source>
</evidence>
<dbReference type="AlphaFoldDB" id="A0A8S9LX66"/>
<protein>
    <recommendedName>
        <fullName evidence="3">DHHA1 domain-containing protein</fullName>
    </recommendedName>
</protein>
<dbReference type="EMBL" id="QGKY02000089">
    <property type="protein sequence ID" value="KAF2609826.1"/>
    <property type="molecule type" value="Genomic_DNA"/>
</dbReference>
<name>A0A8S9LX66_BRACR</name>
<dbReference type="PANTHER" id="PTHR46922">
    <property type="entry name" value="DHHA1 DOMAIN PROTEIN"/>
    <property type="match status" value="1"/>
</dbReference>
<proteinExistence type="predicted"/>
<sequence length="116" mass="12809">MYNKKIFGGGDEEFGGCLAVNGDEIAELRSELGNQFAEKSNGMRLRGVGAVVYRVPELEDETKLKISLRSVAEEDTTAVSQRFRGGSHKNASSFLLSSMEFEQWKVKRNSSSVTVN</sequence>
<dbReference type="PANTHER" id="PTHR46922:SF4">
    <property type="entry name" value="DHHA1 DOMAIN PROTEIN"/>
    <property type="match status" value="1"/>
</dbReference>
<gene>
    <name evidence="1" type="ORF">F2Q68_00006859</name>
    <name evidence="2" type="ORF">F2Q70_00013817</name>
</gene>
<comment type="caution">
    <text evidence="2">The sequence shown here is derived from an EMBL/GenBank/DDBJ whole genome shotgun (WGS) entry which is preliminary data.</text>
</comment>
<dbReference type="EMBL" id="QGKW02001660">
    <property type="protein sequence ID" value="KAF2578802.1"/>
    <property type="molecule type" value="Genomic_DNA"/>
</dbReference>
<dbReference type="Proteomes" id="UP000712281">
    <property type="component" value="Unassembled WGS sequence"/>
</dbReference>
<evidence type="ECO:0000313" key="2">
    <source>
        <dbReference type="EMBL" id="KAF2609826.1"/>
    </source>
</evidence>
<accession>A0A8S9LX66</accession>
<reference evidence="2" key="1">
    <citation type="submission" date="2019-12" db="EMBL/GenBank/DDBJ databases">
        <title>Genome sequencing and annotation of Brassica cretica.</title>
        <authorList>
            <person name="Studholme D.J."/>
            <person name="Sarris P.F."/>
        </authorList>
    </citation>
    <scope>NUCLEOTIDE SEQUENCE</scope>
    <source>
        <strain evidence="1">PFS-001/15</strain>
        <strain evidence="2">PFS-102/07</strain>
        <tissue evidence="2">Leaf</tissue>
    </source>
</reference>
<dbReference type="Gene3D" id="3.10.310.30">
    <property type="match status" value="1"/>
</dbReference>
<evidence type="ECO:0000313" key="1">
    <source>
        <dbReference type="EMBL" id="KAF2578802.1"/>
    </source>
</evidence>
<organism evidence="2">
    <name type="scientific">Brassica cretica</name>
    <name type="common">Mustard</name>
    <dbReference type="NCBI Taxonomy" id="69181"/>
    <lineage>
        <taxon>Eukaryota</taxon>
        <taxon>Viridiplantae</taxon>
        <taxon>Streptophyta</taxon>
        <taxon>Embryophyta</taxon>
        <taxon>Tracheophyta</taxon>
        <taxon>Spermatophyta</taxon>
        <taxon>Magnoliopsida</taxon>
        <taxon>eudicotyledons</taxon>
        <taxon>Gunneridae</taxon>
        <taxon>Pentapetalae</taxon>
        <taxon>rosids</taxon>
        <taxon>malvids</taxon>
        <taxon>Brassicales</taxon>
        <taxon>Brassicaceae</taxon>
        <taxon>Brassiceae</taxon>
        <taxon>Brassica</taxon>
    </lineage>
</organism>